<gene>
    <name evidence="1" type="ORF">D1114_21590</name>
</gene>
<reference evidence="1 2" key="1">
    <citation type="submission" date="2018-08" db="EMBL/GenBank/DDBJ databases">
        <title>Draft genome sequence of Rhodobacter sphaeroides FY.</title>
        <authorList>
            <person name="Rayyan A."/>
            <person name="Meyer T.E."/>
            <person name="Kyndt J.A."/>
        </authorList>
    </citation>
    <scope>NUCLEOTIDE SEQUENCE [LARGE SCALE GENOMIC DNA]</scope>
    <source>
        <strain evidence="1 2">FY</strain>
    </source>
</reference>
<comment type="caution">
    <text evidence="1">The sequence shown here is derived from an EMBL/GenBank/DDBJ whole genome shotgun (WGS) entry which is preliminary data.</text>
</comment>
<dbReference type="AlphaFoldDB" id="A0AAX1UFZ4"/>
<proteinExistence type="predicted"/>
<accession>A0AAX1UFZ4</accession>
<protein>
    <submittedName>
        <fullName evidence="1">Uncharacterized protein</fullName>
    </submittedName>
</protein>
<name>A0AAX1UFZ4_CERSP</name>
<dbReference type="EMBL" id="QWGP01000042">
    <property type="protein sequence ID" value="RHZ90951.1"/>
    <property type="molecule type" value="Genomic_DNA"/>
</dbReference>
<evidence type="ECO:0000313" key="2">
    <source>
        <dbReference type="Proteomes" id="UP000266305"/>
    </source>
</evidence>
<evidence type="ECO:0000313" key="1">
    <source>
        <dbReference type="EMBL" id="RHZ90951.1"/>
    </source>
</evidence>
<organism evidence="1 2">
    <name type="scientific">Cereibacter sphaeroides</name>
    <name type="common">Rhodobacter sphaeroides</name>
    <dbReference type="NCBI Taxonomy" id="1063"/>
    <lineage>
        <taxon>Bacteria</taxon>
        <taxon>Pseudomonadati</taxon>
        <taxon>Pseudomonadota</taxon>
        <taxon>Alphaproteobacteria</taxon>
        <taxon>Rhodobacterales</taxon>
        <taxon>Paracoccaceae</taxon>
        <taxon>Cereibacter</taxon>
    </lineage>
</organism>
<dbReference type="Proteomes" id="UP000266305">
    <property type="component" value="Unassembled WGS sequence"/>
</dbReference>
<dbReference type="RefSeq" id="WP_119001432.1">
    <property type="nucleotide sequence ID" value="NZ_QWGP01000042.1"/>
</dbReference>
<sequence length="195" mass="21883">MTDGGDQPDLLSDLADLDFARLLLAEMHDDLRGQVSRFRMLTDFSREIGPKGTMIFGGQAAHHAWVEARSSFVHGNFVATVLLCQGLVEHLLAAYLHAGLLIDDIPNRIPFRETLRRCRERDVIDDRDVTDLQKLMALRNPLSHFRHVDDPGNLDRRSLDARQHGADLIQHDAVFAIGLAVRMLAKPAFRLGETA</sequence>